<dbReference type="InterPro" id="IPR006953">
    <property type="entry name" value="Vesicle_Uso1_P115_head"/>
</dbReference>
<dbReference type="GO" id="GO:0012507">
    <property type="term" value="C:ER to Golgi transport vesicle membrane"/>
    <property type="evidence" value="ECO:0007669"/>
    <property type="project" value="TreeGrafter"/>
</dbReference>
<evidence type="ECO:0000256" key="5">
    <source>
        <dbReference type="SAM" id="MobiDB-lite"/>
    </source>
</evidence>
<dbReference type="PANTHER" id="PTHR10013">
    <property type="entry name" value="GENERAL VESICULAR TRANSPORT FACTOR P115"/>
    <property type="match status" value="1"/>
</dbReference>
<dbReference type="InterPro" id="IPR016024">
    <property type="entry name" value="ARM-type_fold"/>
</dbReference>
<feature type="region of interest" description="Disordered" evidence="5">
    <location>
        <begin position="1130"/>
        <end position="1153"/>
    </location>
</feature>
<evidence type="ECO:0000256" key="3">
    <source>
        <dbReference type="ARBA" id="ARBA00023054"/>
    </source>
</evidence>
<feature type="coiled-coil region" evidence="4">
    <location>
        <begin position="732"/>
        <end position="819"/>
    </location>
</feature>
<dbReference type="OrthoDB" id="198977at2759"/>
<dbReference type="Pfam" id="PF04869">
    <property type="entry name" value="Uso1_p115_head"/>
    <property type="match status" value="1"/>
</dbReference>
<dbReference type="GO" id="GO:0000139">
    <property type="term" value="C:Golgi membrane"/>
    <property type="evidence" value="ECO:0007669"/>
    <property type="project" value="InterPro"/>
</dbReference>
<dbReference type="PANTHER" id="PTHR10013:SF0">
    <property type="entry name" value="GENERAL VESICULAR TRANSPORT FACTOR P115"/>
    <property type="match status" value="1"/>
</dbReference>
<name>B5VFK7_YEAS6</name>
<organism evidence="7 8">
    <name type="scientific">Saccharomyces cerevisiae (strain AWRI1631)</name>
    <name type="common">Baker's yeast</name>
    <dbReference type="NCBI Taxonomy" id="545124"/>
    <lineage>
        <taxon>Eukaryota</taxon>
        <taxon>Fungi</taxon>
        <taxon>Dikarya</taxon>
        <taxon>Ascomycota</taxon>
        <taxon>Saccharomycotina</taxon>
        <taxon>Saccharomycetes</taxon>
        <taxon>Saccharomycetales</taxon>
        <taxon>Saccharomycetaceae</taxon>
        <taxon>Saccharomyces</taxon>
    </lineage>
</organism>
<proteinExistence type="predicted"/>
<comment type="subcellular location">
    <subcellularLocation>
        <location evidence="1">Golgi apparatus</location>
    </subcellularLocation>
</comment>
<feature type="compositionally biased region" description="Basic and acidic residues" evidence="5">
    <location>
        <begin position="467"/>
        <end position="484"/>
    </location>
</feature>
<dbReference type="GO" id="GO:0048280">
    <property type="term" value="P:vesicle fusion with Golgi apparatus"/>
    <property type="evidence" value="ECO:0007669"/>
    <property type="project" value="InterPro"/>
</dbReference>
<dbReference type="AlphaFoldDB" id="B5VFK7"/>
<dbReference type="GO" id="GO:0005795">
    <property type="term" value="C:Golgi stack"/>
    <property type="evidence" value="ECO:0007669"/>
    <property type="project" value="TreeGrafter"/>
</dbReference>
<protein>
    <submittedName>
        <fullName evidence="7">YDL058Wp-like protein</fullName>
    </submittedName>
</protein>
<keyword evidence="2" id="KW-0333">Golgi apparatus</keyword>
<feature type="domain" description="Vesicle tethering protein Uso1/P115-like head" evidence="6">
    <location>
        <begin position="364"/>
        <end position="715"/>
    </location>
</feature>
<comment type="caution">
    <text evidence="7">The sequence shown here is derived from an EMBL/GenBank/DDBJ whole genome shotgun (WGS) entry which is preliminary data.</text>
</comment>
<dbReference type="InterPro" id="IPR024095">
    <property type="entry name" value="Vesicle_P115"/>
</dbReference>
<feature type="region of interest" description="Disordered" evidence="5">
    <location>
        <begin position="452"/>
        <end position="484"/>
    </location>
</feature>
<evidence type="ECO:0000256" key="2">
    <source>
        <dbReference type="ARBA" id="ARBA00023034"/>
    </source>
</evidence>
<keyword evidence="3 4" id="KW-0175">Coiled coil</keyword>
<evidence type="ECO:0000313" key="7">
    <source>
        <dbReference type="EMBL" id="EDZ73288.1"/>
    </source>
</evidence>
<sequence length="1153" mass="132089">MDIIQGLIQQPKIQSVDETIPTLCDRVENSTLISDRRSAVLGLKAFSRQYRESVIASGLKPLLNTLKRDYMDEDSVKAILETILILFIRGDGHDDLTRGWISQQSRLQNGKYPSPLVMKQEKEQVDQFSLWIADALTQSEDLIHLLVEFWEIDNFHIRLYTIQLLEAVMATRPLKARSALISLPTSISTMVSLLDDMHEPIRDEAILLLMAVVNDSPHVQKLVAFENIFERLFSIIEEEGGLRGSLVVNDCLSLINNILKYNTSNQTLFLETGNLPKLAHLLSEPISQDEVFFWNDQRIVNINTALDIVSLTVEPGNTVTTKHQNALLDSSVLMVVLRLAFFHNIPKKVRPVALLTAANMIRSNEHAQLEFSKIDVPYFDPSLPVNSTANGGPIKLIPVVSILINWMLYANSVHTFDTRVACSRLLKAYFMDNFDLQRDFLLKQVQLCNNSTNNVGDNAKENGGSNKSDKESDSDKDTDGKDGTEYEGSFKANLFEVLLNYDAELNLNPFKLFFTTDIFMFFFQQDHKYSEELREITRNVTTGNDLEDEEPLKAIQTISELLTTSLTAADIRIPISYLTFLIYWLFGDFKATNDFLSDKSVIKSLLSFSYQIQDEDVTIKCLVTMLLGVAYEFSSKESPFPRKEYFEFITKTLGKDNYASRIKQFKKDSYFSKVDMNEDSILTPELDETGLPKVYFSTYFIQLFNENIYRIRTALSHDPDEEPINKISFEEVEKLQRQCTKLKGEITSLQTETESTHENLTEKLIALTNEHKELDEKYQILNSSHSSLKENFSILETELKNVRDSLDEMTQLRDVLETKDKENQTALLEYKSTIHKQEDSIKTLEKGLETILSQKKKAEDGINKMGKDLFALSREMQAVEENCKNLQKEKDKSNVNHQKETKSLKEDIAAKITEIKAINENLEEMKIQCNNLSKEKEHISKELVEYKSRFQSHDNLVAKLTEKLKSLANNYKDMQAENESLIKAVEESKNESSIQLSNLQNKIDSMSQEKENFQIERGSIEKNIEQLKKTISDLEQTKEEIISKSDSSKDEYESQISLLKEKLETATTANDENVNKISELTKTREELEAELAAYKNLKNELETKLETSEKALKEVKENEEHLKEEKIQLEKEATETKQQLNSLRANLESLEKG</sequence>
<dbReference type="GO" id="GO:0006886">
    <property type="term" value="P:intracellular protein transport"/>
    <property type="evidence" value="ECO:0007669"/>
    <property type="project" value="InterPro"/>
</dbReference>
<evidence type="ECO:0000259" key="6">
    <source>
        <dbReference type="Pfam" id="PF04869"/>
    </source>
</evidence>
<dbReference type="GO" id="GO:0006888">
    <property type="term" value="P:endoplasmic reticulum to Golgi vesicle-mediated transport"/>
    <property type="evidence" value="ECO:0007669"/>
    <property type="project" value="TreeGrafter"/>
</dbReference>
<accession>B5VFK7</accession>
<feature type="non-terminal residue" evidence="7">
    <location>
        <position position="1153"/>
    </location>
</feature>
<reference evidence="7 8" key="1">
    <citation type="journal article" date="2008" name="FEMS Yeast Res.">
        <title>Comparative genome analysis of a Saccharomyces cerevisiae wine strain.</title>
        <authorList>
            <person name="Borneman A.R."/>
            <person name="Forgan A.H."/>
            <person name="Pretorius I.S."/>
            <person name="Chambers P.J."/>
        </authorList>
    </citation>
    <scope>NUCLEOTIDE SEQUENCE [LARGE SCALE GENOMIC DNA]</scope>
    <source>
        <strain evidence="7 8">AWRI1631</strain>
    </source>
</reference>
<dbReference type="InterPro" id="IPR011989">
    <property type="entry name" value="ARM-like"/>
</dbReference>
<dbReference type="Gene3D" id="1.10.287.1490">
    <property type="match status" value="1"/>
</dbReference>
<dbReference type="Proteomes" id="UP000008988">
    <property type="component" value="Unassembled WGS sequence"/>
</dbReference>
<dbReference type="EMBL" id="ABSV01000366">
    <property type="protein sequence ID" value="EDZ73288.1"/>
    <property type="molecule type" value="Genomic_DNA"/>
</dbReference>
<evidence type="ECO:0000313" key="8">
    <source>
        <dbReference type="Proteomes" id="UP000008988"/>
    </source>
</evidence>
<dbReference type="GO" id="GO:0048211">
    <property type="term" value="P:Golgi vesicle docking"/>
    <property type="evidence" value="ECO:0007669"/>
    <property type="project" value="TreeGrafter"/>
</dbReference>
<dbReference type="Gene3D" id="1.25.10.10">
    <property type="entry name" value="Leucine-rich Repeat Variant"/>
    <property type="match status" value="1"/>
</dbReference>
<dbReference type="GO" id="GO:0005783">
    <property type="term" value="C:endoplasmic reticulum"/>
    <property type="evidence" value="ECO:0007669"/>
    <property type="project" value="TreeGrafter"/>
</dbReference>
<dbReference type="SUPFAM" id="SSF48371">
    <property type="entry name" value="ARM repeat"/>
    <property type="match status" value="1"/>
</dbReference>
<evidence type="ECO:0000256" key="1">
    <source>
        <dbReference type="ARBA" id="ARBA00004555"/>
    </source>
</evidence>
<gene>
    <name evidence="7" type="ORF">AWRI1631_41780</name>
</gene>
<evidence type="ECO:0000256" key="4">
    <source>
        <dbReference type="SAM" id="Coils"/>
    </source>
</evidence>